<evidence type="ECO:0000256" key="3">
    <source>
        <dbReference type="ARBA" id="ARBA00022475"/>
    </source>
</evidence>
<comment type="similarity">
    <text evidence="2">Belongs to the ABC-4 integral membrane protein family. LolC/E subfamily.</text>
</comment>
<dbReference type="InterPro" id="IPR003838">
    <property type="entry name" value="ABC3_permease_C"/>
</dbReference>
<feature type="transmembrane region" description="Helical" evidence="7">
    <location>
        <begin position="371"/>
        <end position="395"/>
    </location>
</feature>
<dbReference type="OrthoDB" id="1522670at2"/>
<feature type="transmembrane region" description="Helical" evidence="7">
    <location>
        <begin position="326"/>
        <end position="351"/>
    </location>
</feature>
<dbReference type="EMBL" id="LRDB01000023">
    <property type="protein sequence ID" value="KYG76577.1"/>
    <property type="molecule type" value="Genomic_DNA"/>
</dbReference>
<feature type="domain" description="MacB-like periplasmic core" evidence="9">
    <location>
        <begin position="26"/>
        <end position="241"/>
    </location>
</feature>
<dbReference type="GO" id="GO:0044874">
    <property type="term" value="P:lipoprotein localization to outer membrane"/>
    <property type="evidence" value="ECO:0007669"/>
    <property type="project" value="TreeGrafter"/>
</dbReference>
<keyword evidence="3" id="KW-1003">Cell membrane</keyword>
<keyword evidence="5 7" id="KW-1133">Transmembrane helix</keyword>
<feature type="domain" description="ABC3 transporter permease C-terminal" evidence="8">
    <location>
        <begin position="274"/>
        <end position="399"/>
    </location>
</feature>
<dbReference type="InterPro" id="IPR025857">
    <property type="entry name" value="MacB_PCD"/>
</dbReference>
<protein>
    <submittedName>
        <fullName evidence="10">ABC transporter permease</fullName>
    </submittedName>
</protein>
<keyword evidence="4 7" id="KW-0812">Transmembrane</keyword>
<dbReference type="Pfam" id="PF12704">
    <property type="entry name" value="MacB_PCD"/>
    <property type="match status" value="1"/>
</dbReference>
<evidence type="ECO:0000259" key="8">
    <source>
        <dbReference type="Pfam" id="PF02687"/>
    </source>
</evidence>
<evidence type="ECO:0000313" key="10">
    <source>
        <dbReference type="EMBL" id="KYG76577.1"/>
    </source>
</evidence>
<name>A0A150XCW9_9BACT</name>
<feature type="transmembrane region" description="Helical" evidence="7">
    <location>
        <begin position="26"/>
        <end position="48"/>
    </location>
</feature>
<dbReference type="RefSeq" id="WP_068415819.1">
    <property type="nucleotide sequence ID" value="NZ_LRDB01000023.1"/>
</dbReference>
<evidence type="ECO:0000256" key="7">
    <source>
        <dbReference type="SAM" id="Phobius"/>
    </source>
</evidence>
<dbReference type="GO" id="GO:0098797">
    <property type="term" value="C:plasma membrane protein complex"/>
    <property type="evidence" value="ECO:0007669"/>
    <property type="project" value="TreeGrafter"/>
</dbReference>
<organism evidence="10 11">
    <name type="scientific">Roseivirga echinicomitans</name>
    <dbReference type="NCBI Taxonomy" id="296218"/>
    <lineage>
        <taxon>Bacteria</taxon>
        <taxon>Pseudomonadati</taxon>
        <taxon>Bacteroidota</taxon>
        <taxon>Cytophagia</taxon>
        <taxon>Cytophagales</taxon>
        <taxon>Roseivirgaceae</taxon>
        <taxon>Roseivirga</taxon>
    </lineage>
</organism>
<evidence type="ECO:0000259" key="9">
    <source>
        <dbReference type="Pfam" id="PF12704"/>
    </source>
</evidence>
<evidence type="ECO:0000256" key="2">
    <source>
        <dbReference type="ARBA" id="ARBA00005236"/>
    </source>
</evidence>
<comment type="caution">
    <text evidence="10">The sequence shown here is derived from an EMBL/GenBank/DDBJ whole genome shotgun (WGS) entry which is preliminary data.</text>
</comment>
<comment type="subcellular location">
    <subcellularLocation>
        <location evidence="1">Cell membrane</location>
        <topology evidence="1">Multi-pass membrane protein</topology>
    </subcellularLocation>
</comment>
<sequence length="406" mass="45813">MNLPYFIAKRISDPGDNSFSAVIHKIAIASVSLGLAIMMIAFFVLGGFQENIKDKIFSFSGHIQIKKFSLNNSYEEEPIVIDAERMAALMEDPYVEHVQEYAHKPGLISKDDEVYEVLFKGVTPNFNKALFDKYMVEGEFISFNDSISTDSDVIISSKMAKNMGLKIGDKVINYFIMDPPKTRRVTVKGIYSTGLDTFDDRIMIGNINVLRSLNGWEDDQVGGYEVYLKNIDDIAAADDSIIGKLSIEHYTERVDDKFVQIFDWLNLLSKNVSIFIWLILLVASFNMVSVLFILIMERTQMIGTFKALGASNSLIRRIFSYNGFRLVLKGLLVGNAIAIGFALLQDFFHIIPLDAANYYMEYVPIDWDWSVTIGLNLLTLILVSLVLIIPTAIIARIKPVTAIRFN</sequence>
<evidence type="ECO:0000313" key="11">
    <source>
        <dbReference type="Proteomes" id="UP000075615"/>
    </source>
</evidence>
<evidence type="ECO:0000256" key="1">
    <source>
        <dbReference type="ARBA" id="ARBA00004651"/>
    </source>
</evidence>
<reference evidence="10 11" key="1">
    <citation type="submission" date="2016-01" db="EMBL/GenBank/DDBJ databases">
        <title>Genome sequencing of Roseivirga echinicomitans KMM 6058.</title>
        <authorList>
            <person name="Selvaratnam C."/>
            <person name="Thevarajoo S."/>
            <person name="Goh K.M."/>
            <person name="Ee R."/>
            <person name="Chan K.-G."/>
            <person name="Chong C.S."/>
        </authorList>
    </citation>
    <scope>NUCLEOTIDE SEQUENCE [LARGE SCALE GENOMIC DNA]</scope>
    <source>
        <strain evidence="10 11">KMM 6058</strain>
    </source>
</reference>
<dbReference type="PANTHER" id="PTHR30489">
    <property type="entry name" value="LIPOPROTEIN-RELEASING SYSTEM TRANSMEMBRANE PROTEIN LOLE"/>
    <property type="match status" value="1"/>
</dbReference>
<dbReference type="PANTHER" id="PTHR30489:SF0">
    <property type="entry name" value="LIPOPROTEIN-RELEASING SYSTEM TRANSMEMBRANE PROTEIN LOLE"/>
    <property type="match status" value="1"/>
</dbReference>
<dbReference type="Proteomes" id="UP000075615">
    <property type="component" value="Unassembled WGS sequence"/>
</dbReference>
<keyword evidence="6 7" id="KW-0472">Membrane</keyword>
<keyword evidence="11" id="KW-1185">Reference proteome</keyword>
<evidence type="ECO:0000256" key="5">
    <source>
        <dbReference type="ARBA" id="ARBA00022989"/>
    </source>
</evidence>
<dbReference type="InterPro" id="IPR051447">
    <property type="entry name" value="Lipoprotein-release_system"/>
</dbReference>
<evidence type="ECO:0000256" key="6">
    <source>
        <dbReference type="ARBA" id="ARBA00023136"/>
    </source>
</evidence>
<dbReference type="STRING" id="296218.AWN68_05980"/>
<dbReference type="Pfam" id="PF02687">
    <property type="entry name" value="FtsX"/>
    <property type="match status" value="1"/>
</dbReference>
<gene>
    <name evidence="10" type="ORF">AWN68_05980</name>
</gene>
<feature type="transmembrane region" description="Helical" evidence="7">
    <location>
        <begin position="274"/>
        <end position="296"/>
    </location>
</feature>
<accession>A0A150XCW9</accession>
<dbReference type="AlphaFoldDB" id="A0A150XCW9"/>
<evidence type="ECO:0000256" key="4">
    <source>
        <dbReference type="ARBA" id="ARBA00022692"/>
    </source>
</evidence>
<proteinExistence type="inferred from homology"/>